<name>A0A4R9AW55_9MICO</name>
<protein>
    <submittedName>
        <fullName evidence="1">Uncharacterized protein</fullName>
    </submittedName>
</protein>
<organism evidence="1 2">
    <name type="scientific">Cryobacterium gelidum</name>
    <dbReference type="NCBI Taxonomy" id="1259164"/>
    <lineage>
        <taxon>Bacteria</taxon>
        <taxon>Bacillati</taxon>
        <taxon>Actinomycetota</taxon>
        <taxon>Actinomycetes</taxon>
        <taxon>Micrococcales</taxon>
        <taxon>Microbacteriaceae</taxon>
        <taxon>Cryobacterium</taxon>
    </lineage>
</organism>
<dbReference type="AlphaFoldDB" id="A0A4R9AW55"/>
<gene>
    <name evidence="1" type="ORF">E3T50_11140</name>
</gene>
<comment type="caution">
    <text evidence="1">The sequence shown here is derived from an EMBL/GenBank/DDBJ whole genome shotgun (WGS) entry which is preliminary data.</text>
</comment>
<accession>A0A4R9AW55</accession>
<evidence type="ECO:0000313" key="1">
    <source>
        <dbReference type="EMBL" id="TFD70166.1"/>
    </source>
</evidence>
<evidence type="ECO:0000313" key="2">
    <source>
        <dbReference type="Proteomes" id="UP000297983"/>
    </source>
</evidence>
<dbReference type="Proteomes" id="UP000297983">
    <property type="component" value="Unassembled WGS sequence"/>
</dbReference>
<proteinExistence type="predicted"/>
<reference evidence="1 2" key="1">
    <citation type="submission" date="2019-03" db="EMBL/GenBank/DDBJ databases">
        <title>Genomics of glacier-inhabiting Cryobacterium strains.</title>
        <authorList>
            <person name="Liu Q."/>
            <person name="Xin Y.-H."/>
        </authorList>
    </citation>
    <scope>NUCLEOTIDE SEQUENCE [LARGE SCALE GENOMIC DNA]</scope>
    <source>
        <strain evidence="1 2">Hz16</strain>
    </source>
</reference>
<sequence>MDAQVQIEGLTVKNSRGQSAAHPLLAESRLGRIGALAALRSLGLAKNQTAASAAGAALASRRWHAPKATGLRR</sequence>
<keyword evidence="2" id="KW-1185">Reference proteome</keyword>
<dbReference type="EMBL" id="SOHL01000017">
    <property type="protein sequence ID" value="TFD70166.1"/>
    <property type="molecule type" value="Genomic_DNA"/>
</dbReference>